<evidence type="ECO:0000256" key="1">
    <source>
        <dbReference type="SAM" id="Phobius"/>
    </source>
</evidence>
<feature type="transmembrane region" description="Helical" evidence="1">
    <location>
        <begin position="150"/>
        <end position="168"/>
    </location>
</feature>
<feature type="transmembrane region" description="Helical" evidence="1">
    <location>
        <begin position="50"/>
        <end position="72"/>
    </location>
</feature>
<evidence type="ECO:0000313" key="3">
    <source>
        <dbReference type="Proteomes" id="UP000575241"/>
    </source>
</evidence>
<keyword evidence="1" id="KW-1133">Transmembrane helix</keyword>
<reference evidence="2 3" key="1">
    <citation type="submission" date="2020-08" db="EMBL/GenBank/DDBJ databases">
        <title>Functional genomics of gut bacteria from endangered species of beetles.</title>
        <authorList>
            <person name="Carlos-Shanley C."/>
        </authorList>
    </citation>
    <scope>NUCLEOTIDE SEQUENCE [LARGE SCALE GENOMIC DNA]</scope>
    <source>
        <strain evidence="2 3">S00224</strain>
    </source>
</reference>
<keyword evidence="3" id="KW-1185">Reference proteome</keyword>
<name>A0A7W7NT28_9SPHN</name>
<feature type="transmembrane region" description="Helical" evidence="1">
    <location>
        <begin position="119"/>
        <end position="138"/>
    </location>
</feature>
<comment type="caution">
    <text evidence="2">The sequence shown here is derived from an EMBL/GenBank/DDBJ whole genome shotgun (WGS) entry which is preliminary data.</text>
</comment>
<dbReference type="EMBL" id="JACHLN010000003">
    <property type="protein sequence ID" value="MBB4840543.1"/>
    <property type="molecule type" value="Genomic_DNA"/>
</dbReference>
<dbReference type="RefSeq" id="WP_184168999.1">
    <property type="nucleotide sequence ID" value="NZ_JACHLN010000003.1"/>
</dbReference>
<dbReference type="Proteomes" id="UP000575241">
    <property type="component" value="Unassembled WGS sequence"/>
</dbReference>
<sequence length="204" mass="21465">MRRPSPVPVLRQLGIVSGFAVAGLSLAYLLVLAIGLATLPARGAPIGQPWFGAMEILILLLVPFLLGLTTAVRGTGLAPRFTRPALPLMAAALALTSVVHLSILALGVEDAFAWPSLPYMLDILAWDGFFAVAVLLMAPAFRGEATIHRLLLGSGALALLGLLGPLSGVMPLRMIGVIGYALLFPIAAALIARWFSRWRPAAQS</sequence>
<protein>
    <recommendedName>
        <fullName evidence="4">DUF4386 family protein</fullName>
    </recommendedName>
</protein>
<keyword evidence="1" id="KW-0472">Membrane</keyword>
<dbReference type="AlphaFoldDB" id="A0A7W7NT28"/>
<keyword evidence="1" id="KW-0812">Transmembrane</keyword>
<feature type="transmembrane region" description="Helical" evidence="1">
    <location>
        <begin position="12"/>
        <end position="38"/>
    </location>
</feature>
<gene>
    <name evidence="2" type="ORF">HNP52_003635</name>
</gene>
<proteinExistence type="predicted"/>
<evidence type="ECO:0000313" key="2">
    <source>
        <dbReference type="EMBL" id="MBB4840543.1"/>
    </source>
</evidence>
<evidence type="ECO:0008006" key="4">
    <source>
        <dbReference type="Google" id="ProtNLM"/>
    </source>
</evidence>
<feature type="transmembrane region" description="Helical" evidence="1">
    <location>
        <begin position="174"/>
        <end position="195"/>
    </location>
</feature>
<organism evidence="2 3">
    <name type="scientific">Sphingomonas kyeonggiensis</name>
    <dbReference type="NCBI Taxonomy" id="1268553"/>
    <lineage>
        <taxon>Bacteria</taxon>
        <taxon>Pseudomonadati</taxon>
        <taxon>Pseudomonadota</taxon>
        <taxon>Alphaproteobacteria</taxon>
        <taxon>Sphingomonadales</taxon>
        <taxon>Sphingomonadaceae</taxon>
        <taxon>Sphingomonas</taxon>
    </lineage>
</organism>
<feature type="transmembrane region" description="Helical" evidence="1">
    <location>
        <begin position="84"/>
        <end position="107"/>
    </location>
</feature>
<accession>A0A7W7NT28</accession>